<organism evidence="2 3">
    <name type="scientific">Labedella gwakjiensis</name>
    <dbReference type="NCBI Taxonomy" id="390269"/>
    <lineage>
        <taxon>Bacteria</taxon>
        <taxon>Bacillati</taxon>
        <taxon>Actinomycetota</taxon>
        <taxon>Actinomycetes</taxon>
        <taxon>Micrococcales</taxon>
        <taxon>Microbacteriaceae</taxon>
        <taxon>Labedella</taxon>
    </lineage>
</organism>
<comment type="caution">
    <text evidence="2">The sequence shown here is derived from an EMBL/GenBank/DDBJ whole genome shotgun (WGS) entry which is preliminary data.</text>
</comment>
<name>A0A2P8GRY9_9MICO</name>
<feature type="region of interest" description="Disordered" evidence="1">
    <location>
        <begin position="153"/>
        <end position="172"/>
    </location>
</feature>
<gene>
    <name evidence="2" type="ORF">CLV49_0313</name>
</gene>
<evidence type="ECO:0000256" key="1">
    <source>
        <dbReference type="SAM" id="MobiDB-lite"/>
    </source>
</evidence>
<dbReference type="AlphaFoldDB" id="A0A2P8GRY9"/>
<accession>A0A2P8GRY9</accession>
<reference evidence="2 3" key="1">
    <citation type="submission" date="2018-03" db="EMBL/GenBank/DDBJ databases">
        <title>Genomic Encyclopedia of Archaeal and Bacterial Type Strains, Phase II (KMG-II): from individual species to whole genera.</title>
        <authorList>
            <person name="Goeker M."/>
        </authorList>
    </citation>
    <scope>NUCLEOTIDE SEQUENCE [LARGE SCALE GENOMIC DNA]</scope>
    <source>
        <strain evidence="2 3">DSM 21548</strain>
    </source>
</reference>
<sequence length="186" mass="20426">MARGYSLIIGTWGDHMIRCSSDARAHAAITTNTGGDSSGEADRHRLLERFVRDLGYPAAVSDAVIFRLRRERGAMTAHEAGVHLADWITRVRDEHGHGNGSPVSVDEAVSAFVMSGAGMWNVDVLFADPSTISGAHRTALSARRPRVVPAERPLAMPPQSLDGPRWGRRRTRVEPTVRRLSWVPSR</sequence>
<dbReference type="EMBL" id="PYAU01000001">
    <property type="protein sequence ID" value="PSL36715.1"/>
    <property type="molecule type" value="Genomic_DNA"/>
</dbReference>
<protein>
    <submittedName>
        <fullName evidence="2">Uncharacterized protein</fullName>
    </submittedName>
</protein>
<evidence type="ECO:0000313" key="3">
    <source>
        <dbReference type="Proteomes" id="UP000241203"/>
    </source>
</evidence>
<evidence type="ECO:0000313" key="2">
    <source>
        <dbReference type="EMBL" id="PSL36715.1"/>
    </source>
</evidence>
<dbReference type="Proteomes" id="UP000241203">
    <property type="component" value="Unassembled WGS sequence"/>
</dbReference>
<proteinExistence type="predicted"/>